<keyword evidence="3 4" id="KW-0480">Metal-thiolate cluster</keyword>
<accession>A0A0K9PVV4</accession>
<keyword evidence="2 4" id="KW-0479">Metal-binding</keyword>
<protein>
    <recommendedName>
        <fullName evidence="4">Metallothionein-like protein</fullName>
    </recommendedName>
</protein>
<evidence type="ECO:0000313" key="6">
    <source>
        <dbReference type="Proteomes" id="UP000036987"/>
    </source>
</evidence>
<evidence type="ECO:0000313" key="5">
    <source>
        <dbReference type="EMBL" id="KMZ73096.1"/>
    </source>
</evidence>
<dbReference type="Proteomes" id="UP000036987">
    <property type="component" value="Unassembled WGS sequence"/>
</dbReference>
<comment type="caution">
    <text evidence="5">The sequence shown here is derived from an EMBL/GenBank/DDBJ whole genome shotgun (WGS) entry which is preliminary data.</text>
</comment>
<dbReference type="GO" id="GO:0046872">
    <property type="term" value="F:metal ion binding"/>
    <property type="evidence" value="ECO:0007669"/>
    <property type="project" value="UniProtKB-UniRule"/>
</dbReference>
<evidence type="ECO:0000256" key="4">
    <source>
        <dbReference type="RuleBase" id="RU369052"/>
    </source>
</evidence>
<evidence type="ECO:0000256" key="2">
    <source>
        <dbReference type="ARBA" id="ARBA00022723"/>
    </source>
</evidence>
<comment type="function">
    <text evidence="4">Metallothioneins have a high content of cysteine residues that bind various heavy metals.</text>
</comment>
<evidence type="ECO:0000256" key="3">
    <source>
        <dbReference type="ARBA" id="ARBA00022851"/>
    </source>
</evidence>
<organism evidence="5 6">
    <name type="scientific">Zostera marina</name>
    <name type="common">Eelgrass</name>
    <dbReference type="NCBI Taxonomy" id="29655"/>
    <lineage>
        <taxon>Eukaryota</taxon>
        <taxon>Viridiplantae</taxon>
        <taxon>Streptophyta</taxon>
        <taxon>Embryophyta</taxon>
        <taxon>Tracheophyta</taxon>
        <taxon>Spermatophyta</taxon>
        <taxon>Magnoliopsida</taxon>
        <taxon>Liliopsida</taxon>
        <taxon>Zosteraceae</taxon>
        <taxon>Zostera</taxon>
    </lineage>
</organism>
<dbReference type="OrthoDB" id="678987at2759"/>
<keyword evidence="6" id="KW-1185">Reference proteome</keyword>
<dbReference type="EMBL" id="LFYR01000604">
    <property type="protein sequence ID" value="KMZ73096.1"/>
    <property type="molecule type" value="Genomic_DNA"/>
</dbReference>
<dbReference type="Pfam" id="PF01439">
    <property type="entry name" value="Metallothio_2"/>
    <property type="match status" value="1"/>
</dbReference>
<reference evidence="6" key="1">
    <citation type="journal article" date="2016" name="Nature">
        <title>The genome of the seagrass Zostera marina reveals angiosperm adaptation to the sea.</title>
        <authorList>
            <person name="Olsen J.L."/>
            <person name="Rouze P."/>
            <person name="Verhelst B."/>
            <person name="Lin Y.-C."/>
            <person name="Bayer T."/>
            <person name="Collen J."/>
            <person name="Dattolo E."/>
            <person name="De Paoli E."/>
            <person name="Dittami S."/>
            <person name="Maumus F."/>
            <person name="Michel G."/>
            <person name="Kersting A."/>
            <person name="Lauritano C."/>
            <person name="Lohaus R."/>
            <person name="Toepel M."/>
            <person name="Tonon T."/>
            <person name="Vanneste K."/>
            <person name="Amirebrahimi M."/>
            <person name="Brakel J."/>
            <person name="Bostroem C."/>
            <person name="Chovatia M."/>
            <person name="Grimwood J."/>
            <person name="Jenkins J.W."/>
            <person name="Jueterbock A."/>
            <person name="Mraz A."/>
            <person name="Stam W.T."/>
            <person name="Tice H."/>
            <person name="Bornberg-Bauer E."/>
            <person name="Green P.J."/>
            <person name="Pearson G.A."/>
            <person name="Procaccini G."/>
            <person name="Duarte C.M."/>
            <person name="Schmutz J."/>
            <person name="Reusch T.B.H."/>
            <person name="Van de Peer Y."/>
        </authorList>
    </citation>
    <scope>NUCLEOTIDE SEQUENCE [LARGE SCALE GENOMIC DNA]</scope>
    <source>
        <strain evidence="6">cv. Finnish</strain>
    </source>
</reference>
<comment type="similarity">
    <text evidence="1 4">Belongs to the metallothionein superfamily. Type 15 family.</text>
</comment>
<evidence type="ECO:0000256" key="1">
    <source>
        <dbReference type="ARBA" id="ARBA00005802"/>
    </source>
</evidence>
<dbReference type="InterPro" id="IPR000347">
    <property type="entry name" value="Metalthion_15p"/>
</dbReference>
<gene>
    <name evidence="5" type="ORF">ZOSMA_154G00400</name>
</gene>
<sequence>MSSENSCCGGNTEIEKKAVDADQTLVMGVAPKTKSIDEGTEITGGSEGCKCGSNCSCNPCKC</sequence>
<dbReference type="AlphaFoldDB" id="A0A0K9PVV4"/>
<proteinExistence type="inferred from homology"/>
<dbReference type="OMA" id="MSSENSC"/>
<name>A0A0K9PVV4_ZOSMR</name>